<evidence type="ECO:0000313" key="2">
    <source>
        <dbReference type="Proteomes" id="UP000801864"/>
    </source>
</evidence>
<accession>A0A9P5C9Q4</accession>
<protein>
    <submittedName>
        <fullName evidence="1">Uncharacterized protein</fullName>
    </submittedName>
</protein>
<dbReference type="AlphaFoldDB" id="A0A9P5C9Q4"/>
<comment type="caution">
    <text evidence="1">The sequence shown here is derived from an EMBL/GenBank/DDBJ whole genome shotgun (WGS) entry which is preliminary data.</text>
</comment>
<proteinExistence type="predicted"/>
<dbReference type="EMBL" id="QLNT01000016">
    <property type="protein sequence ID" value="KAF3066982.1"/>
    <property type="molecule type" value="Genomic_DNA"/>
</dbReference>
<sequence>MKRFINHDKYTSTTLLSTNESYETTLSFQIHWIAEERHPILQMGTDGRLSKTCDALDLLSTLQIIVHSHGDEAAIQKQVSAVITTTDRRGNRKIHFGFNEGKRTYALNGGIDWTDRNTKHTVHGLFNAWKPSAELFGLLDDFFRGHAGFFNCSVTNDLKTTPTTSDDENQMIAPKAIEMFPGIQDAIVNGVFTGQHEQAAHSLAATDMGKVFMTGGPASGKSTFATRVVRLAAEQRE</sequence>
<gene>
    <name evidence="1" type="ORF">CFAM422_008956</name>
</gene>
<keyword evidence="2" id="KW-1185">Reference proteome</keyword>
<dbReference type="Proteomes" id="UP000801864">
    <property type="component" value="Unassembled WGS sequence"/>
</dbReference>
<evidence type="ECO:0000313" key="1">
    <source>
        <dbReference type="EMBL" id="KAF3066982.1"/>
    </source>
</evidence>
<organism evidence="1 2">
    <name type="scientific">Trichoderma lentiforme</name>
    <dbReference type="NCBI Taxonomy" id="1567552"/>
    <lineage>
        <taxon>Eukaryota</taxon>
        <taxon>Fungi</taxon>
        <taxon>Dikarya</taxon>
        <taxon>Ascomycota</taxon>
        <taxon>Pezizomycotina</taxon>
        <taxon>Sordariomycetes</taxon>
        <taxon>Hypocreomycetidae</taxon>
        <taxon>Hypocreales</taxon>
        <taxon>Hypocreaceae</taxon>
        <taxon>Trichoderma</taxon>
    </lineage>
</organism>
<name>A0A9P5C9Q4_9HYPO</name>
<reference evidence="1 2" key="1">
    <citation type="submission" date="2018-06" db="EMBL/GenBank/DDBJ databases">
        <title>Genome analysis of cellulolytic fungus Trichoderma lentiforme CFAM-422.</title>
        <authorList>
            <person name="Steindorff A.S."/>
            <person name="Formighieri E.F."/>
            <person name="Midorikawa G.E.O."/>
            <person name="Tamietti M.S."/>
            <person name="Ramos E.Z."/>
            <person name="Silva A.S."/>
            <person name="Bon E.P.S."/>
            <person name="Mendes T.D."/>
            <person name="Damaso M.C.T."/>
            <person name="Favaro L.C.L."/>
        </authorList>
    </citation>
    <scope>NUCLEOTIDE SEQUENCE [LARGE SCALE GENOMIC DNA]</scope>
    <source>
        <strain evidence="1 2">CFAM-422</strain>
    </source>
</reference>